<dbReference type="Proteomes" id="UP000035036">
    <property type="component" value="Plasmid pGSUB1"/>
</dbReference>
<organism evidence="1 2">
    <name type="scientific">Geoalkalibacter subterraneus</name>
    <dbReference type="NCBI Taxonomy" id="483547"/>
    <lineage>
        <taxon>Bacteria</taxon>
        <taxon>Pseudomonadati</taxon>
        <taxon>Thermodesulfobacteriota</taxon>
        <taxon>Desulfuromonadia</taxon>
        <taxon>Desulfuromonadales</taxon>
        <taxon>Geoalkalibacteraceae</taxon>
        <taxon>Geoalkalibacter</taxon>
    </lineage>
</organism>
<geneLocation type="plasmid" evidence="1 2">
    <name>pGSUB1</name>
</geneLocation>
<evidence type="ECO:0000313" key="2">
    <source>
        <dbReference type="Proteomes" id="UP000035036"/>
    </source>
</evidence>
<sequence length="218" mass="25016">MKEHPIKPGQRYTYREIINFADENVLDTHRFGETPDAKERTFLAVVNHEAPVAYYMRITFERSDQDTYLCLEKLPKIQAMLAAARTFNPKGYCSCGTDLKDTILQKPILVGADFHSPNQSMDRRCLYFSTFCPSCAKGRIEAVDLDTPDFTPKILGKEIFACAKVWLGNHSWADDETHQNSGLLELAWKRHRAVDHLFEPSRNLPISFNLPSAPFVWF</sequence>
<keyword evidence="2" id="KW-1185">Reference proteome</keyword>
<dbReference type="EMBL" id="CP010312">
    <property type="protein sequence ID" value="AJF08232.1"/>
    <property type="molecule type" value="Genomic_DNA"/>
</dbReference>
<dbReference type="KEGG" id="gsb:GSUB_17250"/>
<name>A0A0B5FJ77_9BACT</name>
<proteinExistence type="predicted"/>
<reference evidence="1 2" key="1">
    <citation type="journal article" date="2015" name="Genome Announc.">
        <title>Genomes of Geoalkalibacter ferrihydriticus Z-0531T and Geoalkalibacter subterraneus Red1T, Two Haloalkaliphilic Metal-Reducing Deltaproteobacteria.</title>
        <authorList>
            <person name="Badalamenti J.P."/>
            <person name="Krajmalnik-Brown R."/>
            <person name="Torres C.I."/>
            <person name="Bond D.R."/>
        </authorList>
    </citation>
    <scope>NUCLEOTIDE SEQUENCE [LARGE SCALE GENOMIC DNA]</scope>
    <source>
        <strain evidence="1 2">Red1</strain>
        <plasmid evidence="2">Plasmid pGSUB1</plasmid>
    </source>
</reference>
<dbReference type="AlphaFoldDB" id="A0A0B5FJ77"/>
<dbReference type="RefSeq" id="WP_040202877.1">
    <property type="nucleotide sequence ID" value="NZ_CP010312.1"/>
</dbReference>
<accession>A0A0B5FJ77</accession>
<gene>
    <name evidence="1" type="ORF">GSUB_17250</name>
</gene>
<protein>
    <submittedName>
        <fullName evidence="1">Uncharacterized protein</fullName>
    </submittedName>
</protein>
<dbReference type="HOGENOM" id="CLU_1265444_0_0_7"/>
<evidence type="ECO:0000313" key="1">
    <source>
        <dbReference type="EMBL" id="AJF08232.1"/>
    </source>
</evidence>
<keyword evidence="1" id="KW-0614">Plasmid</keyword>